<feature type="region of interest" description="Disordered" evidence="3">
    <location>
        <begin position="1"/>
        <end position="35"/>
    </location>
</feature>
<dbReference type="CDD" id="cd03784">
    <property type="entry name" value="GT1_Gtf-like"/>
    <property type="match status" value="1"/>
</dbReference>
<dbReference type="InterPro" id="IPR050426">
    <property type="entry name" value="Glycosyltransferase_28"/>
</dbReference>
<feature type="domain" description="Glycosyltransferase family 28 N-terminal" evidence="4">
    <location>
        <begin position="80"/>
        <end position="227"/>
    </location>
</feature>
<dbReference type="AlphaFoldDB" id="A0A9W9QGY6"/>
<evidence type="ECO:0000256" key="2">
    <source>
        <dbReference type="ARBA" id="ARBA00022679"/>
    </source>
</evidence>
<feature type="compositionally biased region" description="Polar residues" evidence="3">
    <location>
        <begin position="607"/>
        <end position="617"/>
    </location>
</feature>
<dbReference type="Gene3D" id="3.40.50.2000">
    <property type="entry name" value="Glycogen Phosphorylase B"/>
    <property type="match status" value="2"/>
</dbReference>
<dbReference type="InterPro" id="IPR004276">
    <property type="entry name" value="GlycoTrans_28_N"/>
</dbReference>
<accession>A0A9W9QGY6</accession>
<organism evidence="5 6">
    <name type="scientific">Penicillium brevicompactum</name>
    <dbReference type="NCBI Taxonomy" id="5074"/>
    <lineage>
        <taxon>Eukaryota</taxon>
        <taxon>Fungi</taxon>
        <taxon>Dikarya</taxon>
        <taxon>Ascomycota</taxon>
        <taxon>Pezizomycotina</taxon>
        <taxon>Eurotiomycetes</taxon>
        <taxon>Eurotiomycetidae</taxon>
        <taxon>Eurotiales</taxon>
        <taxon>Aspergillaceae</taxon>
        <taxon>Penicillium</taxon>
    </lineage>
</organism>
<evidence type="ECO:0000313" key="5">
    <source>
        <dbReference type="EMBL" id="KAJ5334491.1"/>
    </source>
</evidence>
<dbReference type="EMBL" id="JAPZBQ010000004">
    <property type="protein sequence ID" value="KAJ5334491.1"/>
    <property type="molecule type" value="Genomic_DNA"/>
</dbReference>
<dbReference type="PANTHER" id="PTHR48050">
    <property type="entry name" value="STEROL 3-BETA-GLUCOSYLTRANSFERASE"/>
    <property type="match status" value="1"/>
</dbReference>
<comment type="subcellular location">
    <subcellularLocation>
        <location evidence="1">Endomembrane system</location>
        <topology evidence="1">Peripheral membrane protein</topology>
    </subcellularLocation>
</comment>
<dbReference type="Proteomes" id="UP001147695">
    <property type="component" value="Unassembled WGS sequence"/>
</dbReference>
<name>A0A9W9QGY6_PENBR</name>
<gene>
    <name evidence="5" type="ORF">N7452_006894</name>
</gene>
<proteinExistence type="predicted"/>
<dbReference type="PANTHER" id="PTHR48050:SF27">
    <property type="entry name" value="GLUCOSYLTRANSFERASE, PUTATIVE (AFU_ORTHOLOGUE AFUA_7G04880)-RELATED"/>
    <property type="match status" value="1"/>
</dbReference>
<evidence type="ECO:0000256" key="3">
    <source>
        <dbReference type="SAM" id="MobiDB-lite"/>
    </source>
</evidence>
<keyword evidence="2" id="KW-0808">Transferase</keyword>
<evidence type="ECO:0000256" key="1">
    <source>
        <dbReference type="ARBA" id="ARBA00004184"/>
    </source>
</evidence>
<dbReference type="FunFam" id="3.40.50.2000:FF:000100">
    <property type="entry name" value="Glycosyltransferase family 1 protein"/>
    <property type="match status" value="1"/>
</dbReference>
<dbReference type="InterPro" id="IPR002213">
    <property type="entry name" value="UDP_glucos_trans"/>
</dbReference>
<reference evidence="5" key="2">
    <citation type="journal article" date="2023" name="IMA Fungus">
        <title>Comparative genomic study of the Penicillium genus elucidates a diverse pangenome and 15 lateral gene transfer events.</title>
        <authorList>
            <person name="Petersen C."/>
            <person name="Sorensen T."/>
            <person name="Nielsen M.R."/>
            <person name="Sondergaard T.E."/>
            <person name="Sorensen J.L."/>
            <person name="Fitzpatrick D.A."/>
            <person name="Frisvad J.C."/>
            <person name="Nielsen K.L."/>
        </authorList>
    </citation>
    <scope>NUCLEOTIDE SEQUENCE</scope>
    <source>
        <strain evidence="5">IBT 35673</strain>
    </source>
</reference>
<dbReference type="GO" id="GO:0005975">
    <property type="term" value="P:carbohydrate metabolic process"/>
    <property type="evidence" value="ECO:0007669"/>
    <property type="project" value="InterPro"/>
</dbReference>
<dbReference type="FunFam" id="3.40.50.2000:FF:000009">
    <property type="entry name" value="Sterol 3-beta-glucosyltransferase UGT80A2"/>
    <property type="match status" value="1"/>
</dbReference>
<feature type="region of interest" description="Disordered" evidence="3">
    <location>
        <begin position="604"/>
        <end position="625"/>
    </location>
</feature>
<dbReference type="GO" id="GO:0016906">
    <property type="term" value="F:sterol 3-beta-glucosyltransferase activity"/>
    <property type="evidence" value="ECO:0007669"/>
    <property type="project" value="UniProtKB-ARBA"/>
</dbReference>
<evidence type="ECO:0000313" key="6">
    <source>
        <dbReference type="Proteomes" id="UP001147695"/>
    </source>
</evidence>
<feature type="compositionally biased region" description="Polar residues" evidence="3">
    <location>
        <begin position="1"/>
        <end position="10"/>
    </location>
</feature>
<comment type="caution">
    <text evidence="5">The sequence shown here is derived from an EMBL/GenBank/DDBJ whole genome shotgun (WGS) entry which is preliminary data.</text>
</comment>
<evidence type="ECO:0000259" key="4">
    <source>
        <dbReference type="Pfam" id="PF03033"/>
    </source>
</evidence>
<protein>
    <recommendedName>
        <fullName evidence="4">Glycosyltransferase family 28 N-terminal domain-containing protein</fullName>
    </recommendedName>
</protein>
<dbReference type="GO" id="GO:0012505">
    <property type="term" value="C:endomembrane system"/>
    <property type="evidence" value="ECO:0007669"/>
    <property type="project" value="UniProtKB-SubCell"/>
</dbReference>
<dbReference type="SUPFAM" id="SSF53756">
    <property type="entry name" value="UDP-Glycosyltransferase/glycogen phosphorylase"/>
    <property type="match status" value="1"/>
</dbReference>
<dbReference type="Pfam" id="PF03033">
    <property type="entry name" value="Glyco_transf_28"/>
    <property type="match status" value="1"/>
</dbReference>
<reference evidence="5" key="1">
    <citation type="submission" date="2022-12" db="EMBL/GenBank/DDBJ databases">
        <authorList>
            <person name="Petersen C."/>
        </authorList>
    </citation>
    <scope>NUCLEOTIDE SEQUENCE</scope>
    <source>
        <strain evidence="5">IBT 35673</strain>
    </source>
</reference>
<sequence>MSNLAVQSSELNDDQPPRYSMLEAAGWPPEEPHVQDDGRIRLDLDSKLCRTLTKLIPAPREEPDLSHPPGSGVCDIHLNVVIQVVGSRGDVQPFIALGNELQLHGHRVRLATHNIFEDFVIKSGLEFYPIGGDPSELMAYMVKNPGLIPQMKTLRDGEIQRKRAMVAEMLTGCWESCINDDPISGIPFVADAIIANPPSFAHIHCAQALSIPLHMMFTMPWTSTKSFPHPLANLKYSNTEPTIANFVSYGIVEWMTWQGLGDVINDWRATLDLEPIPATEGPSLCDTLRIPFTYCWSPSLMPKPLEWPSHIDVCGFFFRSQPDYKPPPDLDAFLRNGVPPVYIGFGSIVIEDSAGMTALILQAIKTLGIRAIVSRGWSRLGEETSNDQVFYLDDCPHEWLFQHVSVVVHHGGAGTTACGLLFGKSTAIVPFFWGVSSSSQLFWGNLIASRGLGPKPIPHKSLTAENLAEAIQFCLQPSAQAAAHDVARQMRDETGVKAAVASFHRNLPLDRMRCHLLTSEPAVWRLKKASKPMHLSRLAAEVLVEHHRLKSSDLEPYASNPIYIQNRRWDPVTGTTSSLIGTSTDIVKATGDIFLLPYQEFRRRPHTPSTDVTTEPSSGRAPSVSYSVASSVVTANSERNSKMKTTGVAMASSTKSLGKVMGHFYKGMLVDMPLAASEGLRAVPRLYGDEVKDHGDVRDWKSGTTVAGKNFAYGMTEGFSDLWTQPYKGGQKEGAKGVMKGLAKGTLGATTKISSVKLLGLILHTTRLGDLELQAVTEVRERSSMFQQGSMNRVTVHISALKNFDLMIQHFNKVQDATMLTSDVYI</sequence>